<dbReference type="PRINTS" id="PR00480">
    <property type="entry name" value="ASTACIN"/>
</dbReference>
<dbReference type="Gene3D" id="3.40.390.10">
    <property type="entry name" value="Collagenase (Catalytic Domain)"/>
    <property type="match status" value="1"/>
</dbReference>
<comment type="cofactor">
    <cofactor evidence="10 11">
        <name>Zn(2+)</name>
        <dbReference type="ChEBI" id="CHEBI:29105"/>
    </cofactor>
    <text evidence="10 11">Binds 1 zinc ion per subunit.</text>
</comment>
<keyword evidence="2 10" id="KW-0479">Metal-binding</keyword>
<evidence type="ECO:0000256" key="1">
    <source>
        <dbReference type="ARBA" id="ARBA00022670"/>
    </source>
</evidence>
<comment type="caution">
    <text evidence="10">Lacks conserved residue(s) required for the propagation of feature annotation.</text>
</comment>
<dbReference type="PROSITE" id="PS51864">
    <property type="entry name" value="ASTACIN"/>
    <property type="match status" value="1"/>
</dbReference>
<feature type="chain" id="PRO_5033865329" description="Metalloendopeptidase" evidence="11">
    <location>
        <begin position="24"/>
        <end position="326"/>
    </location>
</feature>
<feature type="binding site" evidence="10">
    <location>
        <position position="184"/>
    </location>
    <ligand>
        <name>Zn(2+)</name>
        <dbReference type="ChEBI" id="CHEBI:29105"/>
        <note>catalytic</note>
    </ligand>
</feature>
<keyword evidence="4 10" id="KW-0378">Hydrolase</keyword>
<evidence type="ECO:0000313" key="13">
    <source>
        <dbReference type="EMBL" id="SSX12204.1"/>
    </source>
</evidence>
<keyword evidence="8" id="KW-1015">Disulfide bond</keyword>
<feature type="active site" evidence="10">
    <location>
        <position position="185"/>
    </location>
</feature>
<evidence type="ECO:0000313" key="14">
    <source>
        <dbReference type="EMBL" id="SSX31656.1"/>
    </source>
</evidence>
<evidence type="ECO:0000256" key="3">
    <source>
        <dbReference type="ARBA" id="ARBA00022729"/>
    </source>
</evidence>
<name>A0A336L426_CULSO</name>
<dbReference type="OMA" id="ATISCIR"/>
<keyword evidence="6 10" id="KW-0482">Metalloprotease</keyword>
<dbReference type="FunFam" id="3.40.390.10:FF:000015">
    <property type="entry name" value="Meprin A subunit"/>
    <property type="match status" value="1"/>
</dbReference>
<dbReference type="InterPro" id="IPR001506">
    <property type="entry name" value="Peptidase_M12A"/>
</dbReference>
<evidence type="ECO:0000256" key="8">
    <source>
        <dbReference type="ARBA" id="ARBA00023157"/>
    </source>
</evidence>
<evidence type="ECO:0000256" key="6">
    <source>
        <dbReference type="ARBA" id="ARBA00023049"/>
    </source>
</evidence>
<dbReference type="AlphaFoldDB" id="A0A336L426"/>
<dbReference type="InterPro" id="IPR034035">
    <property type="entry name" value="Astacin-like_dom"/>
</dbReference>
<dbReference type="InterPro" id="IPR024079">
    <property type="entry name" value="MetalloPept_cat_dom_sf"/>
</dbReference>
<evidence type="ECO:0000256" key="5">
    <source>
        <dbReference type="ARBA" id="ARBA00022833"/>
    </source>
</evidence>
<dbReference type="GO" id="GO:0004222">
    <property type="term" value="F:metalloendopeptidase activity"/>
    <property type="evidence" value="ECO:0007669"/>
    <property type="project" value="UniProtKB-UniRule"/>
</dbReference>
<keyword evidence="3 11" id="KW-0732">Signal</keyword>
<feature type="signal peptide" evidence="11">
    <location>
        <begin position="1"/>
        <end position="23"/>
    </location>
</feature>
<evidence type="ECO:0000256" key="4">
    <source>
        <dbReference type="ARBA" id="ARBA00022801"/>
    </source>
</evidence>
<feature type="binding site" evidence="10">
    <location>
        <position position="188"/>
    </location>
    <ligand>
        <name>Zn(2+)</name>
        <dbReference type="ChEBI" id="CHEBI:29105"/>
        <note>catalytic</note>
    </ligand>
</feature>
<dbReference type="PANTHER" id="PTHR10127">
    <property type="entry name" value="DISCOIDIN, CUB, EGF, LAMININ , AND ZINC METALLOPROTEASE DOMAIN CONTAINING"/>
    <property type="match status" value="1"/>
</dbReference>
<proteinExistence type="predicted"/>
<evidence type="ECO:0000256" key="11">
    <source>
        <dbReference type="RuleBase" id="RU361183"/>
    </source>
</evidence>
<dbReference type="EC" id="3.4.24.-" evidence="11"/>
<keyword evidence="9" id="KW-0325">Glycoprotein</keyword>
<evidence type="ECO:0000256" key="2">
    <source>
        <dbReference type="ARBA" id="ARBA00022723"/>
    </source>
</evidence>
<evidence type="ECO:0000256" key="7">
    <source>
        <dbReference type="ARBA" id="ARBA00023145"/>
    </source>
</evidence>
<dbReference type="SUPFAM" id="SSF55486">
    <property type="entry name" value="Metalloproteases ('zincins'), catalytic domain"/>
    <property type="match status" value="1"/>
</dbReference>
<keyword evidence="1 10" id="KW-0645">Protease</keyword>
<dbReference type="VEuPathDB" id="VectorBase:CSON003927"/>
<feature type="domain" description="Peptidase M12A" evidence="12">
    <location>
        <begin position="89"/>
        <end position="287"/>
    </location>
</feature>
<keyword evidence="7" id="KW-0865">Zymogen</keyword>
<organism evidence="13">
    <name type="scientific">Culicoides sonorensis</name>
    <name type="common">Biting midge</name>
    <dbReference type="NCBI Taxonomy" id="179676"/>
    <lineage>
        <taxon>Eukaryota</taxon>
        <taxon>Metazoa</taxon>
        <taxon>Ecdysozoa</taxon>
        <taxon>Arthropoda</taxon>
        <taxon>Hexapoda</taxon>
        <taxon>Insecta</taxon>
        <taxon>Pterygota</taxon>
        <taxon>Neoptera</taxon>
        <taxon>Endopterygota</taxon>
        <taxon>Diptera</taxon>
        <taxon>Nematocera</taxon>
        <taxon>Chironomoidea</taxon>
        <taxon>Ceratopogonidae</taxon>
        <taxon>Ceratopogoninae</taxon>
        <taxon>Culicoides</taxon>
        <taxon>Monoculicoides</taxon>
    </lineage>
</organism>
<protein>
    <recommendedName>
        <fullName evidence="11">Metalloendopeptidase</fullName>
        <ecNumber evidence="11">3.4.24.-</ecNumber>
    </recommendedName>
</protein>
<dbReference type="SMART" id="SM00235">
    <property type="entry name" value="ZnMc"/>
    <property type="match status" value="1"/>
</dbReference>
<dbReference type="InterPro" id="IPR006026">
    <property type="entry name" value="Peptidase_Metallo"/>
</dbReference>
<dbReference type="EMBL" id="UFQT01001751">
    <property type="protein sequence ID" value="SSX31656.1"/>
    <property type="molecule type" value="Genomic_DNA"/>
</dbReference>
<feature type="binding site" evidence="10">
    <location>
        <position position="194"/>
    </location>
    <ligand>
        <name>Zn(2+)</name>
        <dbReference type="ChEBI" id="CHEBI:29105"/>
        <note>catalytic</note>
    </ligand>
</feature>
<keyword evidence="5 10" id="KW-0862">Zinc</keyword>
<dbReference type="PANTHER" id="PTHR10127:SF780">
    <property type="entry name" value="METALLOENDOPEPTIDASE"/>
    <property type="match status" value="1"/>
</dbReference>
<evidence type="ECO:0000256" key="9">
    <source>
        <dbReference type="ARBA" id="ARBA00023180"/>
    </source>
</evidence>
<dbReference type="Pfam" id="PF01400">
    <property type="entry name" value="Astacin"/>
    <property type="match status" value="1"/>
</dbReference>
<accession>A0A336L426</accession>
<evidence type="ECO:0000259" key="12">
    <source>
        <dbReference type="PROSITE" id="PS51864"/>
    </source>
</evidence>
<gene>
    <name evidence="13" type="primary">CSON003927</name>
</gene>
<sequence length="326" mass="36003">MLFHQSILVLLGICVIFLCIVEANPIIADDENTDDLIDLSQYGTQMFGQPDSNIGDLIAEFMNFTESNPEEMGSYLEGDLLIPHGAPRNGIVGNSYRWPGAVIPYEVSNSFSSRARAMIVSQCLEAYHKQTCIKFRPRTASDKNYLVITNERSGCWSSVGMNGGRQVLNLQESGCVTKVGTCIHEMMHAVGFLHEQTRTDRDSYVRVNYNNIRQGYENNFEKGKSGQIDAQGVGYDYGSVMHYNLNAFSKNGQPTMTVLKSTTDNVGQRDGFSKKDVAKINKMYKCNGKVSDVAPESGGGGGINNFIDNIFGLVNNGEDAEEFIHP</sequence>
<dbReference type="GO" id="GO:0008270">
    <property type="term" value="F:zinc ion binding"/>
    <property type="evidence" value="ECO:0007669"/>
    <property type="project" value="UniProtKB-UniRule"/>
</dbReference>
<reference evidence="13" key="1">
    <citation type="submission" date="2018-04" db="EMBL/GenBank/DDBJ databases">
        <authorList>
            <person name="Go L.Y."/>
            <person name="Mitchell J.A."/>
        </authorList>
    </citation>
    <scope>NUCLEOTIDE SEQUENCE</scope>
    <source>
        <tissue evidence="13">Whole organism</tissue>
    </source>
</reference>
<reference evidence="14" key="2">
    <citation type="submission" date="2018-07" db="EMBL/GenBank/DDBJ databases">
        <authorList>
            <person name="Quirk P.G."/>
            <person name="Krulwich T.A."/>
        </authorList>
    </citation>
    <scope>NUCLEOTIDE SEQUENCE</scope>
</reference>
<dbReference type="EMBL" id="UFQS01001751">
    <property type="protein sequence ID" value="SSX12204.1"/>
    <property type="molecule type" value="Genomic_DNA"/>
</dbReference>
<evidence type="ECO:0000256" key="10">
    <source>
        <dbReference type="PROSITE-ProRule" id="PRU01211"/>
    </source>
</evidence>
<dbReference type="GO" id="GO:0006508">
    <property type="term" value="P:proteolysis"/>
    <property type="evidence" value="ECO:0007669"/>
    <property type="project" value="UniProtKB-KW"/>
</dbReference>
<dbReference type="CDD" id="cd04280">
    <property type="entry name" value="ZnMc_astacin_like"/>
    <property type="match status" value="1"/>
</dbReference>